<evidence type="ECO:0000256" key="1">
    <source>
        <dbReference type="ARBA" id="ARBA00001946"/>
    </source>
</evidence>
<reference evidence="13 14" key="1">
    <citation type="submission" date="2017-06" db="EMBL/GenBank/DDBJ databases">
        <title>Draft genome sequence of a variant of Elsinoe murrayae.</title>
        <authorList>
            <person name="Cheng Q."/>
        </authorList>
    </citation>
    <scope>NUCLEOTIDE SEQUENCE [LARGE SCALE GENOMIC DNA]</scope>
    <source>
        <strain evidence="13 14">CQ-2017a</strain>
    </source>
</reference>
<dbReference type="InterPro" id="IPR000462">
    <property type="entry name" value="CDP-OH_P_trans"/>
</dbReference>
<dbReference type="GO" id="GO:0004142">
    <property type="term" value="F:diacylglycerol cholinephosphotransferase activity"/>
    <property type="evidence" value="ECO:0007669"/>
    <property type="project" value="UniProtKB-EC"/>
</dbReference>
<dbReference type="Proteomes" id="UP000243797">
    <property type="component" value="Unassembled WGS sequence"/>
</dbReference>
<dbReference type="GO" id="GO:0016020">
    <property type="term" value="C:membrane"/>
    <property type="evidence" value="ECO:0007669"/>
    <property type="project" value="InterPro"/>
</dbReference>
<feature type="transmembrane region" description="Helical" evidence="12">
    <location>
        <begin position="360"/>
        <end position="382"/>
    </location>
</feature>
<comment type="pathway">
    <text evidence="8">Phospholipid metabolism; phosphatidylcholine biosynthesis; phosphatidylcholine from phosphocholine: step 2/2.</text>
</comment>
<keyword evidence="14" id="KW-1185">Reference proteome</keyword>
<dbReference type="FunFam" id="1.20.120.1760:FF:000012">
    <property type="entry name" value="sn-1,2-diacylglycerol cholinephosphotransferase"/>
    <property type="match status" value="1"/>
</dbReference>
<evidence type="ECO:0000256" key="12">
    <source>
        <dbReference type="SAM" id="Phobius"/>
    </source>
</evidence>
<evidence type="ECO:0000313" key="14">
    <source>
        <dbReference type="Proteomes" id="UP000243797"/>
    </source>
</evidence>
<dbReference type="EC" id="2.7.8.2" evidence="9"/>
<feature type="transmembrane region" description="Helical" evidence="12">
    <location>
        <begin position="140"/>
        <end position="157"/>
    </location>
</feature>
<accession>A0A2K1QS30</accession>
<sequence length="412" mass="45874">MVYIRQEMLPKLKEYKYSSVDHSLVSKYVLKPFYTNFVIHLFPMSMAPNLITLTGFFFVIANVLTLLYYTPTLDQNCPSWVYMSWSIGLFLYQTFDAVDGTQARRTKQSGPLGELFDHGVDALNTSLEVLLFASALNLGQSWKTVLTLFASLLTFYVQTWDEYHTKTLTLGLVSGPVEGILSICVVYALTAYLGGGDFWQQSLLSSLNISQPSFLPNYLYSLAWTDYYMAYGGLVLVFNTVTSAQNVLASRRSRGENPSFALLGLAPFATAWTLIVAYLYLNPTVLTQHLVPFVLYVGLINAYSVGMMITAHLTKSPFPYFNILIAPLLFGVGDSLGPLLQDHLGKTLGWPASLGEEGSVFRIAFVFMCLGLAIGVYGSFVVDVIVSICDYLDIWCLTIKHPYVEDEGKKGK</sequence>
<dbReference type="PANTHER" id="PTHR10414:SF37">
    <property type="entry name" value="BB IN A BOXCAR, ISOFORM C"/>
    <property type="match status" value="1"/>
</dbReference>
<evidence type="ECO:0000256" key="9">
    <source>
        <dbReference type="ARBA" id="ARBA00038987"/>
    </source>
</evidence>
<comment type="catalytic activity">
    <reaction evidence="10">
        <text>CDP-N,N-dimethylethanolamine + a 1,2-diacyl-sn-glycerol = a 1,2-diacyl-sn-glycero-3-phospho-N,N-dimethylethanolamine + CMP + H(+)</text>
        <dbReference type="Rhea" id="RHEA:33775"/>
        <dbReference type="ChEBI" id="CHEBI:15378"/>
        <dbReference type="ChEBI" id="CHEBI:17815"/>
        <dbReference type="ChEBI" id="CHEBI:60377"/>
        <dbReference type="ChEBI" id="CHEBI:64572"/>
        <dbReference type="ChEBI" id="CHEBI:65117"/>
    </reaction>
    <physiologicalReaction direction="left-to-right" evidence="10">
        <dbReference type="Rhea" id="RHEA:33776"/>
    </physiologicalReaction>
</comment>
<dbReference type="PROSITE" id="PS00379">
    <property type="entry name" value="CDP_ALCOHOL_P_TRANSF"/>
    <property type="match status" value="1"/>
</dbReference>
<dbReference type="EMBL" id="NKHZ01000047">
    <property type="protein sequence ID" value="PNS17896.1"/>
    <property type="molecule type" value="Genomic_DNA"/>
</dbReference>
<comment type="similarity">
    <text evidence="3 11">Belongs to the CDP-alcohol phosphatidyltransferase class-I family.</text>
</comment>
<feature type="transmembrane region" description="Helical" evidence="12">
    <location>
        <begin position="293"/>
        <end position="313"/>
    </location>
</feature>
<dbReference type="InterPro" id="IPR043130">
    <property type="entry name" value="CDP-OH_PTrfase_TM_dom"/>
</dbReference>
<evidence type="ECO:0000256" key="10">
    <source>
        <dbReference type="ARBA" id="ARBA00051857"/>
    </source>
</evidence>
<keyword evidence="7 12" id="KW-0472">Membrane</keyword>
<comment type="caution">
    <text evidence="13">The sequence shown here is derived from an EMBL/GenBank/DDBJ whole genome shotgun (WGS) entry which is preliminary data.</text>
</comment>
<dbReference type="GO" id="GO:0012505">
    <property type="term" value="C:endomembrane system"/>
    <property type="evidence" value="ECO:0007669"/>
    <property type="project" value="UniProtKB-SubCell"/>
</dbReference>
<feature type="transmembrane region" description="Helical" evidence="12">
    <location>
        <begin position="50"/>
        <end position="70"/>
    </location>
</feature>
<evidence type="ECO:0000256" key="2">
    <source>
        <dbReference type="ARBA" id="ARBA00004127"/>
    </source>
</evidence>
<evidence type="ECO:0000256" key="7">
    <source>
        <dbReference type="ARBA" id="ARBA00023136"/>
    </source>
</evidence>
<evidence type="ECO:0000256" key="5">
    <source>
        <dbReference type="ARBA" id="ARBA00022692"/>
    </source>
</evidence>
<name>A0A2K1QS30_9PEZI</name>
<protein>
    <recommendedName>
        <fullName evidence="9">diacylglycerol cholinephosphotransferase</fullName>
        <ecNumber evidence="9">2.7.8.2</ecNumber>
    </recommendedName>
</protein>
<evidence type="ECO:0000256" key="3">
    <source>
        <dbReference type="ARBA" id="ARBA00010441"/>
    </source>
</evidence>
<dbReference type="PIRSF" id="PIRSF015665">
    <property type="entry name" value="CHOPT"/>
    <property type="match status" value="1"/>
</dbReference>
<organism evidence="13 14">
    <name type="scientific">Sphaceloma murrayae</name>
    <dbReference type="NCBI Taxonomy" id="2082308"/>
    <lineage>
        <taxon>Eukaryota</taxon>
        <taxon>Fungi</taxon>
        <taxon>Dikarya</taxon>
        <taxon>Ascomycota</taxon>
        <taxon>Pezizomycotina</taxon>
        <taxon>Dothideomycetes</taxon>
        <taxon>Dothideomycetidae</taxon>
        <taxon>Myriangiales</taxon>
        <taxon>Elsinoaceae</taxon>
        <taxon>Sphaceloma</taxon>
    </lineage>
</organism>
<dbReference type="InParanoid" id="A0A2K1QS30"/>
<dbReference type="STRING" id="2082308.A0A2K1QS30"/>
<keyword evidence="6 12" id="KW-1133">Transmembrane helix</keyword>
<dbReference type="FunCoup" id="A0A2K1QS30">
    <property type="interactions" value="574"/>
</dbReference>
<dbReference type="OrthoDB" id="196717at2759"/>
<keyword evidence="4 11" id="KW-0808">Transferase</keyword>
<comment type="cofactor">
    <cofactor evidence="1">
        <name>Mg(2+)</name>
        <dbReference type="ChEBI" id="CHEBI:18420"/>
    </cofactor>
</comment>
<evidence type="ECO:0000256" key="11">
    <source>
        <dbReference type="RuleBase" id="RU003750"/>
    </source>
</evidence>
<dbReference type="Gene3D" id="1.20.120.1760">
    <property type="match status" value="1"/>
</dbReference>
<keyword evidence="5 12" id="KW-0812">Transmembrane</keyword>
<dbReference type="AlphaFoldDB" id="A0A2K1QS30"/>
<evidence type="ECO:0000313" key="13">
    <source>
        <dbReference type="EMBL" id="PNS17896.1"/>
    </source>
</evidence>
<gene>
    <name evidence="13" type="ORF">CAC42_3855</name>
</gene>
<dbReference type="InterPro" id="IPR048254">
    <property type="entry name" value="CDP_ALCOHOL_P_TRANSF_CS"/>
</dbReference>
<comment type="subcellular location">
    <subcellularLocation>
        <location evidence="2">Endomembrane system</location>
        <topology evidence="2">Multi-pass membrane protein</topology>
    </subcellularLocation>
</comment>
<dbReference type="Pfam" id="PF01066">
    <property type="entry name" value="CDP-OH_P_transf"/>
    <property type="match status" value="1"/>
</dbReference>
<dbReference type="InterPro" id="IPR014472">
    <property type="entry name" value="CHOPT"/>
</dbReference>
<proteinExistence type="inferred from homology"/>
<evidence type="ECO:0000256" key="4">
    <source>
        <dbReference type="ARBA" id="ARBA00022679"/>
    </source>
</evidence>
<feature type="transmembrane region" description="Helical" evidence="12">
    <location>
        <begin position="320"/>
        <end position="340"/>
    </location>
</feature>
<feature type="transmembrane region" description="Helical" evidence="12">
    <location>
        <begin position="260"/>
        <end position="281"/>
    </location>
</feature>
<dbReference type="PANTHER" id="PTHR10414">
    <property type="entry name" value="ETHANOLAMINEPHOSPHOTRANSFERASE"/>
    <property type="match status" value="1"/>
</dbReference>
<feature type="transmembrane region" description="Helical" evidence="12">
    <location>
        <begin position="169"/>
        <end position="193"/>
    </location>
</feature>
<evidence type="ECO:0000256" key="6">
    <source>
        <dbReference type="ARBA" id="ARBA00022989"/>
    </source>
</evidence>
<feature type="transmembrane region" description="Helical" evidence="12">
    <location>
        <begin position="228"/>
        <end position="248"/>
    </location>
</feature>
<evidence type="ECO:0000256" key="8">
    <source>
        <dbReference type="ARBA" id="ARBA00037890"/>
    </source>
</evidence>